<evidence type="ECO:0000313" key="1">
    <source>
        <dbReference type="EMBL" id="OHA18136.1"/>
    </source>
</evidence>
<accession>A0A1G2M2K9</accession>
<organism evidence="1 2">
    <name type="scientific">Candidatus Taylorbacteria bacterium RIFCSPHIGHO2_01_FULL_46_22b</name>
    <dbReference type="NCBI Taxonomy" id="1802301"/>
    <lineage>
        <taxon>Bacteria</taxon>
        <taxon>Candidatus Tayloriibacteriota</taxon>
    </lineage>
</organism>
<dbReference type="Proteomes" id="UP000178873">
    <property type="component" value="Unassembled WGS sequence"/>
</dbReference>
<name>A0A1G2M2K9_9BACT</name>
<gene>
    <name evidence="1" type="ORF">A2664_01545</name>
</gene>
<sequence length="206" mass="23969">MRKVASNQPRTRKIHMKRKIEPTVICAQPLRRSLLVPPLAGMKLSRFRGEFKDNVLHSAELDVYCEVPDRLPKTRATRVQFWKLTNLWSADKVAEMKEKKERVLGVQPTSKALEQRVLNSRRYFTSLGQIRSVMRSCEQYRCRLIRSTKNPSHSYGTTPHFCFLRTGRRIRIVWMPPMSGTWSMIVESLRGQKTRWGPTAIAFAPV</sequence>
<comment type="caution">
    <text evidence="1">The sequence shown here is derived from an EMBL/GenBank/DDBJ whole genome shotgun (WGS) entry which is preliminary data.</text>
</comment>
<evidence type="ECO:0000313" key="2">
    <source>
        <dbReference type="Proteomes" id="UP000178873"/>
    </source>
</evidence>
<protein>
    <submittedName>
        <fullName evidence="1">Uncharacterized protein</fullName>
    </submittedName>
</protein>
<reference evidence="1 2" key="1">
    <citation type="journal article" date="2016" name="Nat. Commun.">
        <title>Thousands of microbial genomes shed light on interconnected biogeochemical processes in an aquifer system.</title>
        <authorList>
            <person name="Anantharaman K."/>
            <person name="Brown C.T."/>
            <person name="Hug L.A."/>
            <person name="Sharon I."/>
            <person name="Castelle C.J."/>
            <person name="Probst A.J."/>
            <person name="Thomas B.C."/>
            <person name="Singh A."/>
            <person name="Wilkins M.J."/>
            <person name="Karaoz U."/>
            <person name="Brodie E.L."/>
            <person name="Williams K.H."/>
            <person name="Hubbard S.S."/>
            <person name="Banfield J.F."/>
        </authorList>
    </citation>
    <scope>NUCLEOTIDE SEQUENCE [LARGE SCALE GENOMIC DNA]</scope>
</reference>
<dbReference type="AlphaFoldDB" id="A0A1G2M2K9"/>
<proteinExistence type="predicted"/>
<dbReference type="EMBL" id="MHRF01000007">
    <property type="protein sequence ID" value="OHA18136.1"/>
    <property type="molecule type" value="Genomic_DNA"/>
</dbReference>